<protein>
    <submittedName>
        <fullName evidence="7">LPXTG cell wall anchor domain-containing protein</fullName>
    </submittedName>
</protein>
<keyword evidence="3" id="KW-0732">Signal</keyword>
<gene>
    <name evidence="7" type="ORF">GEZ89_09280</name>
</gene>
<sequence>KVPALTPVVDPNNLTDAEKAKVAEEVKKANPTATDVKVNNDGSVSVTYPDGSVATLTPAKTVKESEANGAKVPALTPVVDPNNLTDAEKAKVAEEVKKANPTATDVKVNNDGSVSVTFADGSVATIAANKVVKEATKESSAQAPSKKAGAKELPNTGTKQSNASLGLALLAAVTGGLLISKKRKEEE</sequence>
<dbReference type="RefSeq" id="WP_153225783.1">
    <property type="nucleotide sequence ID" value="NZ_WIJK01000037.1"/>
</dbReference>
<dbReference type="AlphaFoldDB" id="A0A7X1RPX1"/>
<evidence type="ECO:0000256" key="5">
    <source>
        <dbReference type="SAM" id="MobiDB-lite"/>
    </source>
</evidence>
<name>A0A7X1RPX1_STRMT</name>
<dbReference type="PROSITE" id="PS50847">
    <property type="entry name" value="GRAM_POS_ANCHORING"/>
    <property type="match status" value="1"/>
</dbReference>
<dbReference type="Pfam" id="PF18938">
    <property type="entry name" value="aRib"/>
    <property type="match status" value="2"/>
</dbReference>
<evidence type="ECO:0000256" key="3">
    <source>
        <dbReference type="ARBA" id="ARBA00022729"/>
    </source>
</evidence>
<dbReference type="Pfam" id="PF00746">
    <property type="entry name" value="Gram_pos_anchor"/>
    <property type="match status" value="1"/>
</dbReference>
<evidence type="ECO:0000313" key="8">
    <source>
        <dbReference type="Proteomes" id="UP000467560"/>
    </source>
</evidence>
<reference evidence="7 8" key="1">
    <citation type="submission" date="2019-10" db="EMBL/GenBank/DDBJ databases">
        <title>Streptococcus mitis of the oral and urogenital tracts.</title>
        <authorList>
            <person name="Price T."/>
            <person name="Mores C.R."/>
            <person name="Putonti C."/>
            <person name="Wolfe A.J."/>
        </authorList>
    </citation>
    <scope>NUCLEOTIDE SEQUENCE [LARGE SCALE GENOMIC DNA]</scope>
    <source>
        <strain evidence="7 8">SM16</strain>
    </source>
</reference>
<keyword evidence="1" id="KW-0134">Cell wall</keyword>
<evidence type="ECO:0000313" key="7">
    <source>
        <dbReference type="EMBL" id="MQQ53121.1"/>
    </source>
</evidence>
<evidence type="ECO:0000256" key="1">
    <source>
        <dbReference type="ARBA" id="ARBA00022512"/>
    </source>
</evidence>
<dbReference type="EMBL" id="WIJK01000037">
    <property type="protein sequence ID" value="MQQ53121.1"/>
    <property type="molecule type" value="Genomic_DNA"/>
</dbReference>
<evidence type="ECO:0000256" key="4">
    <source>
        <dbReference type="ARBA" id="ARBA00023088"/>
    </source>
</evidence>
<dbReference type="InterPro" id="IPR019931">
    <property type="entry name" value="LPXTG_anchor"/>
</dbReference>
<feature type="region of interest" description="Disordered" evidence="5">
    <location>
        <begin position="135"/>
        <end position="160"/>
    </location>
</feature>
<feature type="domain" description="Gram-positive cocci surface proteins LPxTG" evidence="6">
    <location>
        <begin position="153"/>
        <end position="187"/>
    </location>
</feature>
<dbReference type="NCBIfam" id="TIGR01167">
    <property type="entry name" value="LPXTG_anchor"/>
    <property type="match status" value="1"/>
</dbReference>
<dbReference type="Gene3D" id="3.10.20.890">
    <property type="match status" value="2"/>
</dbReference>
<keyword evidence="2" id="KW-0964">Secreted</keyword>
<comment type="caution">
    <text evidence="7">The sequence shown here is derived from an EMBL/GenBank/DDBJ whole genome shotgun (WGS) entry which is preliminary data.</text>
</comment>
<keyword evidence="4" id="KW-0572">Peptidoglycan-anchor</keyword>
<proteinExistence type="predicted"/>
<dbReference type="Proteomes" id="UP000467560">
    <property type="component" value="Unassembled WGS sequence"/>
</dbReference>
<feature type="non-terminal residue" evidence="7">
    <location>
        <position position="1"/>
    </location>
</feature>
<evidence type="ECO:0000259" key="6">
    <source>
        <dbReference type="PROSITE" id="PS50847"/>
    </source>
</evidence>
<dbReference type="InterPro" id="IPR044024">
    <property type="entry name" value="aRib"/>
</dbReference>
<organism evidence="7 8">
    <name type="scientific">Streptococcus mitis</name>
    <dbReference type="NCBI Taxonomy" id="28037"/>
    <lineage>
        <taxon>Bacteria</taxon>
        <taxon>Bacillati</taxon>
        <taxon>Bacillota</taxon>
        <taxon>Bacilli</taxon>
        <taxon>Lactobacillales</taxon>
        <taxon>Streptococcaceae</taxon>
        <taxon>Streptococcus</taxon>
        <taxon>Streptococcus mitis group</taxon>
    </lineage>
</organism>
<accession>A0A7X1RPX1</accession>
<evidence type="ECO:0000256" key="2">
    <source>
        <dbReference type="ARBA" id="ARBA00022525"/>
    </source>
</evidence>